<comment type="caution">
    <text evidence="1">The sequence shown here is derived from an EMBL/GenBank/DDBJ whole genome shotgun (WGS) entry which is preliminary data.</text>
</comment>
<evidence type="ECO:0000313" key="1">
    <source>
        <dbReference type="EMBL" id="OGE80454.1"/>
    </source>
</evidence>
<dbReference type="EMBL" id="MFEJ01000012">
    <property type="protein sequence ID" value="OGE80454.1"/>
    <property type="molecule type" value="Genomic_DNA"/>
</dbReference>
<gene>
    <name evidence="1" type="ORF">A2660_03220</name>
</gene>
<organism evidence="1 2">
    <name type="scientific">Candidatus Doudnabacteria bacterium RIFCSPHIGHO2_01_FULL_45_18</name>
    <dbReference type="NCBI Taxonomy" id="1817823"/>
    <lineage>
        <taxon>Bacteria</taxon>
        <taxon>Candidatus Doudnaibacteriota</taxon>
    </lineage>
</organism>
<dbReference type="Proteomes" id="UP000176233">
    <property type="component" value="Unassembled WGS sequence"/>
</dbReference>
<reference evidence="1 2" key="1">
    <citation type="journal article" date="2016" name="Nat. Commun.">
        <title>Thousands of microbial genomes shed light on interconnected biogeochemical processes in an aquifer system.</title>
        <authorList>
            <person name="Anantharaman K."/>
            <person name="Brown C.T."/>
            <person name="Hug L.A."/>
            <person name="Sharon I."/>
            <person name="Castelle C.J."/>
            <person name="Probst A.J."/>
            <person name="Thomas B.C."/>
            <person name="Singh A."/>
            <person name="Wilkins M.J."/>
            <person name="Karaoz U."/>
            <person name="Brodie E.L."/>
            <person name="Williams K.H."/>
            <person name="Hubbard S.S."/>
            <person name="Banfield J.F."/>
        </authorList>
    </citation>
    <scope>NUCLEOTIDE SEQUENCE [LARGE SCALE GENOMIC DNA]</scope>
</reference>
<dbReference type="Pfam" id="PF14022">
    <property type="entry name" value="DUF4238"/>
    <property type="match status" value="1"/>
</dbReference>
<dbReference type="AlphaFoldDB" id="A0A1F5NSB2"/>
<name>A0A1F5NSB2_9BACT</name>
<evidence type="ECO:0008006" key="3">
    <source>
        <dbReference type="Google" id="ProtNLM"/>
    </source>
</evidence>
<proteinExistence type="predicted"/>
<protein>
    <recommendedName>
        <fullName evidence="3">DUF4238 domain-containing protein</fullName>
    </recommendedName>
</protein>
<accession>A0A1F5NSB2</accession>
<sequence length="325" mass="38350">MNKATVRSHYLPITYLKHFLLENRLKMYKKGEKFFKRGLPADRIINVIGEEGLKNVGLENNLYQIAVDGFSSDDIEEIFIEYGEKYYNDIIAEIETLNSNQKISQSIKDKLCLFMAAMKVRTPQFKRESDEMSSTFQKHRMTIKMQNTSPEELQEQYKEISGGEEATVEEMEKLRQTFIKKEYDLKYPNAHFLRFALSTLEMYADVFHSMNMVILKSRSDRYFITSDNPVVHFVPKDKVDFYNNYKSLMSHHTEVFFTLSKNLAVFLTRKDFKEVLQDADREITDTINYNISVNSFDFIFSPLEMNSLNAFSEKYIPYPFKFRIS</sequence>
<evidence type="ECO:0000313" key="2">
    <source>
        <dbReference type="Proteomes" id="UP000176233"/>
    </source>
</evidence>
<dbReference type="InterPro" id="IPR025332">
    <property type="entry name" value="DUF4238"/>
</dbReference>